<dbReference type="KEGG" id="dpl:KGM_205606"/>
<feature type="domain" description="Peptidase M16 N-terminal" evidence="2">
    <location>
        <begin position="47"/>
        <end position="188"/>
    </location>
</feature>
<sequence length="455" mass="50464">MKRFANQIPQSLRNSTSRSVKSAMSKPRFGPTGIVRSEMKNGIKITSAQDTGFMFAACTIMFQAGSRYETHDDLGATHFLRLASTGGGCRATAFSKLRVLQQAGAYITTTLDRQTVAYTLRCPLHMFSDLKYYLLDTAVGCCYHDWEITDLKRIVRGDLNRIHPEQRVIDLIQKAAWAGPLANSVYCEEDRIDSMDGEKLRNYVSMNFIPPMCSVASVGVPFEETMKIAEKIERSSEEHLPQSQKVYPRMGHEYYDLGPDSDTWIAVAVPSCDSWDFQGVFKHAIIASACGTDNMQEGMTSMNRIPQSPLGLISDKDVHTDCRAFNISYIDTGLFGILAKTPSCSAYRISKMIAEFLARVGELGVTQIEEGKERLLLNLAIHDEDCVRICEGLALQSLYNSQIDCAENSAKIIQGISSEEVSATAKLLSSKCHQMAIAIVGDIGVVPVDQDIFRR</sequence>
<dbReference type="InterPro" id="IPR050361">
    <property type="entry name" value="MPP/UQCRC_Complex"/>
</dbReference>
<dbReference type="PANTHER" id="PTHR11851:SF226">
    <property type="entry name" value="CYTOCHROME B-C1 COMPLEX SUBUNIT 2, MITOCHONDRIAL"/>
    <property type="match status" value="1"/>
</dbReference>
<dbReference type="EMBL" id="AGBW02012143">
    <property type="protein sequence ID" value="OWR45570.1"/>
    <property type="molecule type" value="Genomic_DNA"/>
</dbReference>
<dbReference type="InterPro" id="IPR011249">
    <property type="entry name" value="Metalloenz_LuxS/M16"/>
</dbReference>
<feature type="region of interest" description="Disordered" evidence="1">
    <location>
        <begin position="1"/>
        <end position="32"/>
    </location>
</feature>
<reference evidence="3 4" key="1">
    <citation type="journal article" date="2011" name="Cell">
        <title>The monarch butterfly genome yields insights into long-distance migration.</title>
        <authorList>
            <person name="Zhan S."/>
            <person name="Merlin C."/>
            <person name="Boore J.L."/>
            <person name="Reppert S.M."/>
        </authorList>
    </citation>
    <scope>NUCLEOTIDE SEQUENCE [LARGE SCALE GENOMIC DNA]</scope>
    <source>
        <strain evidence="3">F-2</strain>
    </source>
</reference>
<evidence type="ECO:0000313" key="4">
    <source>
        <dbReference type="Proteomes" id="UP000007151"/>
    </source>
</evidence>
<dbReference type="Pfam" id="PF00675">
    <property type="entry name" value="Peptidase_M16"/>
    <property type="match status" value="1"/>
</dbReference>
<comment type="caution">
    <text evidence="3">The sequence shown here is derived from an EMBL/GenBank/DDBJ whole genome shotgun (WGS) entry which is preliminary data.</text>
</comment>
<dbReference type="Proteomes" id="UP000007151">
    <property type="component" value="Unassembled WGS sequence"/>
</dbReference>
<dbReference type="STRING" id="278856.A0A212EVP5"/>
<name>A0A212EVP5_DANPL</name>
<dbReference type="OrthoDB" id="6369905at2759"/>
<dbReference type="SUPFAM" id="SSF63411">
    <property type="entry name" value="LuxS/MPP-like metallohydrolase"/>
    <property type="match status" value="2"/>
</dbReference>
<dbReference type="GO" id="GO:0046872">
    <property type="term" value="F:metal ion binding"/>
    <property type="evidence" value="ECO:0007669"/>
    <property type="project" value="InterPro"/>
</dbReference>
<dbReference type="Gene3D" id="3.30.830.10">
    <property type="entry name" value="Metalloenzyme, LuxS/M16 peptidase-like"/>
    <property type="match status" value="2"/>
</dbReference>
<dbReference type="GO" id="GO:0005739">
    <property type="term" value="C:mitochondrion"/>
    <property type="evidence" value="ECO:0007669"/>
    <property type="project" value="TreeGrafter"/>
</dbReference>
<organism evidence="3 4">
    <name type="scientific">Danaus plexippus plexippus</name>
    <dbReference type="NCBI Taxonomy" id="278856"/>
    <lineage>
        <taxon>Eukaryota</taxon>
        <taxon>Metazoa</taxon>
        <taxon>Ecdysozoa</taxon>
        <taxon>Arthropoda</taxon>
        <taxon>Hexapoda</taxon>
        <taxon>Insecta</taxon>
        <taxon>Pterygota</taxon>
        <taxon>Neoptera</taxon>
        <taxon>Endopterygota</taxon>
        <taxon>Lepidoptera</taxon>
        <taxon>Glossata</taxon>
        <taxon>Ditrysia</taxon>
        <taxon>Papilionoidea</taxon>
        <taxon>Nymphalidae</taxon>
        <taxon>Danainae</taxon>
        <taxon>Danaini</taxon>
        <taxon>Danaina</taxon>
        <taxon>Danaus</taxon>
        <taxon>Danaus</taxon>
    </lineage>
</organism>
<evidence type="ECO:0000256" key="1">
    <source>
        <dbReference type="SAM" id="MobiDB-lite"/>
    </source>
</evidence>
<dbReference type="AlphaFoldDB" id="A0A212EVP5"/>
<proteinExistence type="predicted"/>
<protein>
    <submittedName>
        <fullName evidence="3">Cytochrome b-c1 complex subunit 2</fullName>
    </submittedName>
</protein>
<evidence type="ECO:0000259" key="2">
    <source>
        <dbReference type="Pfam" id="PF00675"/>
    </source>
</evidence>
<gene>
    <name evidence="3" type="ORF">KGM_205606</name>
</gene>
<evidence type="ECO:0000313" key="3">
    <source>
        <dbReference type="EMBL" id="OWR45570.1"/>
    </source>
</evidence>
<accession>A0A212EVP5</accession>
<dbReference type="PANTHER" id="PTHR11851">
    <property type="entry name" value="METALLOPROTEASE"/>
    <property type="match status" value="1"/>
</dbReference>
<feature type="compositionally biased region" description="Polar residues" evidence="1">
    <location>
        <begin position="7"/>
        <end position="22"/>
    </location>
</feature>
<dbReference type="InterPro" id="IPR011765">
    <property type="entry name" value="Pept_M16_N"/>
</dbReference>
<dbReference type="eggNOG" id="KOG2583">
    <property type="taxonomic scope" value="Eukaryota"/>
</dbReference>
<keyword evidence="4" id="KW-1185">Reference proteome</keyword>